<organism evidence="1 2">
    <name type="scientific">Dreissena polymorpha</name>
    <name type="common">Zebra mussel</name>
    <name type="synonym">Mytilus polymorpha</name>
    <dbReference type="NCBI Taxonomy" id="45954"/>
    <lineage>
        <taxon>Eukaryota</taxon>
        <taxon>Metazoa</taxon>
        <taxon>Spiralia</taxon>
        <taxon>Lophotrochozoa</taxon>
        <taxon>Mollusca</taxon>
        <taxon>Bivalvia</taxon>
        <taxon>Autobranchia</taxon>
        <taxon>Heteroconchia</taxon>
        <taxon>Euheterodonta</taxon>
        <taxon>Imparidentia</taxon>
        <taxon>Neoheterodontei</taxon>
        <taxon>Myida</taxon>
        <taxon>Dreissenoidea</taxon>
        <taxon>Dreissenidae</taxon>
        <taxon>Dreissena</taxon>
    </lineage>
</organism>
<evidence type="ECO:0000313" key="2">
    <source>
        <dbReference type="Proteomes" id="UP000828390"/>
    </source>
</evidence>
<name>A0A9D4FRR9_DREPO</name>
<gene>
    <name evidence="1" type="ORF">DPMN_155731</name>
</gene>
<reference evidence="1" key="1">
    <citation type="journal article" date="2019" name="bioRxiv">
        <title>The Genome of the Zebra Mussel, Dreissena polymorpha: A Resource for Invasive Species Research.</title>
        <authorList>
            <person name="McCartney M.A."/>
            <person name="Auch B."/>
            <person name="Kono T."/>
            <person name="Mallez S."/>
            <person name="Zhang Y."/>
            <person name="Obille A."/>
            <person name="Becker A."/>
            <person name="Abrahante J.E."/>
            <person name="Garbe J."/>
            <person name="Badalamenti J.P."/>
            <person name="Herman A."/>
            <person name="Mangelson H."/>
            <person name="Liachko I."/>
            <person name="Sullivan S."/>
            <person name="Sone E.D."/>
            <person name="Koren S."/>
            <person name="Silverstein K.A.T."/>
            <person name="Beckman K.B."/>
            <person name="Gohl D.M."/>
        </authorList>
    </citation>
    <scope>NUCLEOTIDE SEQUENCE</scope>
    <source>
        <strain evidence="1">Duluth1</strain>
        <tissue evidence="1">Whole animal</tissue>
    </source>
</reference>
<dbReference type="Proteomes" id="UP000828390">
    <property type="component" value="Unassembled WGS sequence"/>
</dbReference>
<sequence length="98" mass="11409">MNVFVLLQERDVDLQNEKQRQEENDQLRKQFAQAANAFHGWLTDTRYALTASYYWSLNISLAVEKLIWGHSVGSFINPSYFRSRLICELTSQPAGRVK</sequence>
<keyword evidence="2" id="KW-1185">Reference proteome</keyword>
<accession>A0A9D4FRR9</accession>
<dbReference type="AlphaFoldDB" id="A0A9D4FRR9"/>
<comment type="caution">
    <text evidence="1">The sequence shown here is derived from an EMBL/GenBank/DDBJ whole genome shotgun (WGS) entry which is preliminary data.</text>
</comment>
<dbReference type="EMBL" id="JAIWYP010000007">
    <property type="protein sequence ID" value="KAH3802063.1"/>
    <property type="molecule type" value="Genomic_DNA"/>
</dbReference>
<reference evidence="1" key="2">
    <citation type="submission" date="2020-11" db="EMBL/GenBank/DDBJ databases">
        <authorList>
            <person name="McCartney M.A."/>
            <person name="Auch B."/>
            <person name="Kono T."/>
            <person name="Mallez S."/>
            <person name="Becker A."/>
            <person name="Gohl D.M."/>
            <person name="Silverstein K.A.T."/>
            <person name="Koren S."/>
            <person name="Bechman K.B."/>
            <person name="Herman A."/>
            <person name="Abrahante J.E."/>
            <person name="Garbe J."/>
        </authorList>
    </citation>
    <scope>NUCLEOTIDE SEQUENCE</scope>
    <source>
        <strain evidence="1">Duluth1</strain>
        <tissue evidence="1">Whole animal</tissue>
    </source>
</reference>
<evidence type="ECO:0000313" key="1">
    <source>
        <dbReference type="EMBL" id="KAH3802063.1"/>
    </source>
</evidence>
<dbReference type="Gene3D" id="1.20.58.60">
    <property type="match status" value="1"/>
</dbReference>
<protein>
    <submittedName>
        <fullName evidence="1">Uncharacterized protein</fullName>
    </submittedName>
</protein>
<proteinExistence type="predicted"/>